<accession>A0A3P7ZG89</accession>
<organism evidence="2 3">
    <name type="scientific">Heligmosomoides polygyrus</name>
    <name type="common">Parasitic roundworm</name>
    <dbReference type="NCBI Taxonomy" id="6339"/>
    <lineage>
        <taxon>Eukaryota</taxon>
        <taxon>Metazoa</taxon>
        <taxon>Ecdysozoa</taxon>
        <taxon>Nematoda</taxon>
        <taxon>Chromadorea</taxon>
        <taxon>Rhabditida</taxon>
        <taxon>Rhabditina</taxon>
        <taxon>Rhabditomorpha</taxon>
        <taxon>Strongyloidea</taxon>
        <taxon>Heligmosomidae</taxon>
        <taxon>Heligmosomoides</taxon>
    </lineage>
</organism>
<gene>
    <name evidence="1" type="ORF">HPBE_LOCUS14836</name>
</gene>
<evidence type="ECO:0000313" key="3">
    <source>
        <dbReference type="WBParaSite" id="HPBE_0001483501-mRNA-1"/>
    </source>
</evidence>
<dbReference type="AlphaFoldDB" id="A0A183G112"/>
<dbReference type="Proteomes" id="UP000050761">
    <property type="component" value="Unassembled WGS sequence"/>
</dbReference>
<keyword evidence="2" id="KW-1185">Reference proteome</keyword>
<name>A0A183G112_HELPZ</name>
<dbReference type="EMBL" id="UZAH01028561">
    <property type="protein sequence ID" value="VDP00957.1"/>
    <property type="molecule type" value="Genomic_DNA"/>
</dbReference>
<sequence>MMFTVDGAFNSPSYGVNASASYDYFALSSTALCASAFPLAQHCRVLGDGPYLANERSRMLASRLLQLCDDFDREFFQKASCASSLFTRIWRLLF</sequence>
<reference evidence="3" key="2">
    <citation type="submission" date="2019-09" db="UniProtKB">
        <authorList>
            <consortium name="WormBaseParasite"/>
        </authorList>
    </citation>
    <scope>IDENTIFICATION</scope>
</reference>
<proteinExistence type="predicted"/>
<evidence type="ECO:0000313" key="2">
    <source>
        <dbReference type="Proteomes" id="UP000050761"/>
    </source>
</evidence>
<reference evidence="1 2" key="1">
    <citation type="submission" date="2018-11" db="EMBL/GenBank/DDBJ databases">
        <authorList>
            <consortium name="Pathogen Informatics"/>
        </authorList>
    </citation>
    <scope>NUCLEOTIDE SEQUENCE [LARGE SCALE GENOMIC DNA]</scope>
</reference>
<dbReference type="OrthoDB" id="5814970at2759"/>
<accession>A0A183G112</accession>
<protein>
    <submittedName>
        <fullName evidence="3">DUF2235 domain-containing protein</fullName>
    </submittedName>
</protein>
<dbReference type="WBParaSite" id="HPBE_0001483501-mRNA-1">
    <property type="protein sequence ID" value="HPBE_0001483501-mRNA-1"/>
    <property type="gene ID" value="HPBE_0001483501"/>
</dbReference>
<evidence type="ECO:0000313" key="1">
    <source>
        <dbReference type="EMBL" id="VDP00957.1"/>
    </source>
</evidence>